<sequence>MSLWRRLTGTDTREQIHVRAHLARYFPIISWAPYYNRHLLNEDLVASIIVTLMVIPQALAYAILAGLPAITGLYASMLPLILYSIFGTSRTLAVGPMAIVSLMTAAALSPLFDSGTPAYGQAATTLAMLSGLILAIMGLLRLGFFANFLSHPVVSGLLTASGVLIAASQFSSLIGIGGSGFTLIDQIAHLLSHLGSLHWPTLVLGASALAFLLVMRRAGPVLQKMGLSAGKATFIVRLGPVMAVAITTLTSWSLDLPADGVKVVGDIPARLPPLSLPSFEPGLLRDLLLPAFLISVVGFIESVSLAQMLAARRRERISPDQELVGLGTANLAAAFTSGMPVTGSLSRTVINFDAGARTPAAGAFAAFGVGLVILFLTSLIAYLPIATLAASIIVSAMTLVDLPGLKRTWHYSRSDFAAMLITIVLTFGEGVEAGVMAGVGVSLALYLYRTSRPHTAEVGRLPGTEHFRNIQRHEAEVDDEIALLRVDESLYFANARYLEDTVYGLLADRDNMRHLVLICSAVNLIDASALESLEAINARLKDSQVTLHLAEVKGPVMDMLGKSDFLDHLTGEAYLSTFAAWTDIRHRLDDERAALLAAKESSTDPPADESEPGPPSSGGKS</sequence>
<organism evidence="8 9">
    <name type="scientific">Salinicola corii</name>
    <dbReference type="NCBI Taxonomy" id="2606937"/>
    <lineage>
        <taxon>Bacteria</taxon>
        <taxon>Pseudomonadati</taxon>
        <taxon>Pseudomonadota</taxon>
        <taxon>Gammaproteobacteria</taxon>
        <taxon>Oceanospirillales</taxon>
        <taxon>Halomonadaceae</taxon>
        <taxon>Salinicola</taxon>
    </lineage>
</organism>
<dbReference type="CDD" id="cd07042">
    <property type="entry name" value="STAS_SulP_like_sulfate_transporter"/>
    <property type="match status" value="1"/>
</dbReference>
<evidence type="ECO:0000313" key="8">
    <source>
        <dbReference type="EMBL" id="KAA0017894.1"/>
    </source>
</evidence>
<dbReference type="Pfam" id="PF00916">
    <property type="entry name" value="Sulfate_transp"/>
    <property type="match status" value="1"/>
</dbReference>
<accession>A0A640WBG4</accession>
<feature type="transmembrane region" description="Helical" evidence="6">
    <location>
        <begin position="152"/>
        <end position="177"/>
    </location>
</feature>
<feature type="region of interest" description="Disordered" evidence="5">
    <location>
        <begin position="596"/>
        <end position="621"/>
    </location>
</feature>
<proteinExistence type="predicted"/>
<dbReference type="InterPro" id="IPR036513">
    <property type="entry name" value="STAS_dom_sf"/>
</dbReference>
<feature type="transmembrane region" description="Helical" evidence="6">
    <location>
        <begin position="363"/>
        <end position="396"/>
    </location>
</feature>
<dbReference type="RefSeq" id="WP_149435742.1">
    <property type="nucleotide sequence ID" value="NZ_VTPX01000006.1"/>
</dbReference>
<comment type="subcellular location">
    <subcellularLocation>
        <location evidence="1">Membrane</location>
        <topology evidence="1">Multi-pass membrane protein</topology>
    </subcellularLocation>
</comment>
<keyword evidence="3 6" id="KW-1133">Transmembrane helix</keyword>
<keyword evidence="9" id="KW-1185">Reference proteome</keyword>
<dbReference type="NCBIfam" id="TIGR00815">
    <property type="entry name" value="sulP"/>
    <property type="match status" value="1"/>
</dbReference>
<evidence type="ECO:0000256" key="5">
    <source>
        <dbReference type="SAM" id="MobiDB-lite"/>
    </source>
</evidence>
<dbReference type="InterPro" id="IPR001902">
    <property type="entry name" value="SLC26A/SulP_fam"/>
</dbReference>
<evidence type="ECO:0000313" key="9">
    <source>
        <dbReference type="Proteomes" id="UP000466024"/>
    </source>
</evidence>
<gene>
    <name evidence="8" type="primary">sulP</name>
    <name evidence="8" type="ORF">F0A16_12575</name>
</gene>
<feature type="transmembrane region" description="Helical" evidence="6">
    <location>
        <begin position="323"/>
        <end position="343"/>
    </location>
</feature>
<dbReference type="AlphaFoldDB" id="A0A640WBG4"/>
<dbReference type="SUPFAM" id="SSF52091">
    <property type="entry name" value="SpoIIaa-like"/>
    <property type="match status" value="1"/>
</dbReference>
<feature type="transmembrane region" description="Helical" evidence="6">
    <location>
        <begin position="69"/>
        <end position="86"/>
    </location>
</feature>
<feature type="transmembrane region" description="Helical" evidence="6">
    <location>
        <begin position="44"/>
        <end position="63"/>
    </location>
</feature>
<keyword evidence="2 6" id="KW-0812">Transmembrane</keyword>
<dbReference type="Proteomes" id="UP000466024">
    <property type="component" value="Unassembled WGS sequence"/>
</dbReference>
<feature type="transmembrane region" description="Helical" evidence="6">
    <location>
        <begin position="287"/>
        <end position="311"/>
    </location>
</feature>
<comment type="caution">
    <text evidence="8">The sequence shown here is derived from an EMBL/GenBank/DDBJ whole genome shotgun (WGS) entry which is preliminary data.</text>
</comment>
<keyword evidence="4 6" id="KW-0472">Membrane</keyword>
<dbReference type="PROSITE" id="PS50801">
    <property type="entry name" value="STAS"/>
    <property type="match status" value="1"/>
</dbReference>
<dbReference type="EMBL" id="VTPX01000006">
    <property type="protein sequence ID" value="KAA0017894.1"/>
    <property type="molecule type" value="Genomic_DNA"/>
</dbReference>
<feature type="transmembrane region" description="Helical" evidence="6">
    <location>
        <begin position="234"/>
        <end position="254"/>
    </location>
</feature>
<dbReference type="PANTHER" id="PTHR11814">
    <property type="entry name" value="SULFATE TRANSPORTER"/>
    <property type="match status" value="1"/>
</dbReference>
<evidence type="ECO:0000256" key="2">
    <source>
        <dbReference type="ARBA" id="ARBA00022692"/>
    </source>
</evidence>
<evidence type="ECO:0000259" key="7">
    <source>
        <dbReference type="PROSITE" id="PS50801"/>
    </source>
</evidence>
<feature type="transmembrane region" description="Helical" evidence="6">
    <location>
        <begin position="197"/>
        <end position="214"/>
    </location>
</feature>
<feature type="transmembrane region" description="Helical" evidence="6">
    <location>
        <begin position="416"/>
        <end position="448"/>
    </location>
</feature>
<protein>
    <submittedName>
        <fullName evidence="8">Sulfate permease</fullName>
    </submittedName>
</protein>
<evidence type="ECO:0000256" key="6">
    <source>
        <dbReference type="SAM" id="Phobius"/>
    </source>
</evidence>
<evidence type="ECO:0000256" key="3">
    <source>
        <dbReference type="ARBA" id="ARBA00022989"/>
    </source>
</evidence>
<feature type="transmembrane region" description="Helical" evidence="6">
    <location>
        <begin position="118"/>
        <end position="140"/>
    </location>
</feature>
<evidence type="ECO:0000256" key="4">
    <source>
        <dbReference type="ARBA" id="ARBA00023136"/>
    </source>
</evidence>
<dbReference type="Gene3D" id="3.30.750.24">
    <property type="entry name" value="STAS domain"/>
    <property type="match status" value="1"/>
</dbReference>
<dbReference type="InterPro" id="IPR011547">
    <property type="entry name" value="SLC26A/SulP_dom"/>
</dbReference>
<dbReference type="InterPro" id="IPR002645">
    <property type="entry name" value="STAS_dom"/>
</dbReference>
<reference evidence="8 9" key="1">
    <citation type="submission" date="2019-08" db="EMBL/GenBank/DDBJ databases">
        <title>Bioinformatics analysis of the strain L3 and L5.</title>
        <authorList>
            <person name="Li X."/>
        </authorList>
    </citation>
    <scope>NUCLEOTIDE SEQUENCE [LARGE SCALE GENOMIC DNA]</scope>
    <source>
        <strain evidence="8 9">L3</strain>
    </source>
</reference>
<name>A0A640WBG4_9GAMM</name>
<dbReference type="GO" id="GO:0055085">
    <property type="term" value="P:transmembrane transport"/>
    <property type="evidence" value="ECO:0007669"/>
    <property type="project" value="InterPro"/>
</dbReference>
<dbReference type="GO" id="GO:0016020">
    <property type="term" value="C:membrane"/>
    <property type="evidence" value="ECO:0007669"/>
    <property type="project" value="UniProtKB-SubCell"/>
</dbReference>
<feature type="transmembrane region" description="Helical" evidence="6">
    <location>
        <begin position="93"/>
        <end position="112"/>
    </location>
</feature>
<dbReference type="Pfam" id="PF01740">
    <property type="entry name" value="STAS"/>
    <property type="match status" value="1"/>
</dbReference>
<evidence type="ECO:0000256" key="1">
    <source>
        <dbReference type="ARBA" id="ARBA00004141"/>
    </source>
</evidence>
<feature type="domain" description="STAS" evidence="7">
    <location>
        <begin position="471"/>
        <end position="591"/>
    </location>
</feature>